<dbReference type="PROSITE" id="PS51257">
    <property type="entry name" value="PROKAR_LIPOPROTEIN"/>
    <property type="match status" value="1"/>
</dbReference>
<dbReference type="EMBL" id="BAAAUT010000010">
    <property type="protein sequence ID" value="GAA3126352.1"/>
    <property type="molecule type" value="Genomic_DNA"/>
</dbReference>
<accession>A0ABP6MUL8</accession>
<organism evidence="2 3">
    <name type="scientific">Planomonospora alba</name>
    <dbReference type="NCBI Taxonomy" id="161354"/>
    <lineage>
        <taxon>Bacteria</taxon>
        <taxon>Bacillati</taxon>
        <taxon>Actinomycetota</taxon>
        <taxon>Actinomycetes</taxon>
        <taxon>Streptosporangiales</taxon>
        <taxon>Streptosporangiaceae</taxon>
        <taxon>Planomonospora</taxon>
    </lineage>
</organism>
<name>A0ABP6MUL8_9ACTN</name>
<sequence length="199" mass="20680">MRVILAAVAAGAALTACSPAQAGAVAIVGGERISAGELDAGVKEFEAARARTGGDTSGLRGSVPQAVLSNLISIEQVGQLSERNGVTVTESEIDGFLAQYRSQAGQQVTDEQIAVSVGAPPSKLRDLVRITLAEQKLLQRFGAGQDDASRQAASQKLAKEAETIKIVRNPRYGVVNPQAQSGADYYVDAGRFGRLQAAS</sequence>
<evidence type="ECO:0000256" key="1">
    <source>
        <dbReference type="SAM" id="SignalP"/>
    </source>
</evidence>
<dbReference type="InterPro" id="IPR027304">
    <property type="entry name" value="Trigger_fact/SurA_dom_sf"/>
</dbReference>
<dbReference type="Proteomes" id="UP001500320">
    <property type="component" value="Unassembled WGS sequence"/>
</dbReference>
<keyword evidence="1" id="KW-0732">Signal</keyword>
<evidence type="ECO:0000313" key="2">
    <source>
        <dbReference type="EMBL" id="GAA3126352.1"/>
    </source>
</evidence>
<gene>
    <name evidence="2" type="ORF">GCM10010466_16540</name>
</gene>
<evidence type="ECO:0000313" key="3">
    <source>
        <dbReference type="Proteomes" id="UP001500320"/>
    </source>
</evidence>
<feature type="chain" id="PRO_5047516721" evidence="1">
    <location>
        <begin position="23"/>
        <end position="199"/>
    </location>
</feature>
<protein>
    <submittedName>
        <fullName evidence="2">SurA N-terminal domain-containing protein</fullName>
    </submittedName>
</protein>
<keyword evidence="3" id="KW-1185">Reference proteome</keyword>
<comment type="caution">
    <text evidence="2">The sequence shown here is derived from an EMBL/GenBank/DDBJ whole genome shotgun (WGS) entry which is preliminary data.</text>
</comment>
<reference evidence="3" key="1">
    <citation type="journal article" date="2019" name="Int. J. Syst. Evol. Microbiol.">
        <title>The Global Catalogue of Microorganisms (GCM) 10K type strain sequencing project: providing services to taxonomists for standard genome sequencing and annotation.</title>
        <authorList>
            <consortium name="The Broad Institute Genomics Platform"/>
            <consortium name="The Broad Institute Genome Sequencing Center for Infectious Disease"/>
            <person name="Wu L."/>
            <person name="Ma J."/>
        </authorList>
    </citation>
    <scope>NUCLEOTIDE SEQUENCE [LARGE SCALE GENOMIC DNA]</scope>
    <source>
        <strain evidence="3">JCM 9373</strain>
    </source>
</reference>
<dbReference type="Gene3D" id="1.10.4030.10">
    <property type="entry name" value="Porin chaperone SurA, peptide-binding domain"/>
    <property type="match status" value="1"/>
</dbReference>
<proteinExistence type="predicted"/>
<dbReference type="SUPFAM" id="SSF109998">
    <property type="entry name" value="Triger factor/SurA peptide-binding domain-like"/>
    <property type="match status" value="1"/>
</dbReference>
<dbReference type="Pfam" id="PF13624">
    <property type="entry name" value="SurA_N_3"/>
    <property type="match status" value="1"/>
</dbReference>
<feature type="signal peptide" evidence="1">
    <location>
        <begin position="1"/>
        <end position="22"/>
    </location>
</feature>